<sequence>MDWSASWRDAFRIELRAEAIGLAGRGWPVFPGTFLDEGLPEGRQWVGRAGQAEHGPVPVHEDWQARLPASTADSVSTWAARPYSLLLATGTGIDVIEVEATLGRPVAGALRQAGLLVPTLATPDGRWLFLVTSGAALSPDLAERPGIRLHAEGGWVPLAPSPVTHGVVHWRVKPETCDWTLLPSAQVQETIAEVAFGLDPVRDDRDGLVGAER</sequence>
<gene>
    <name evidence="1" type="ORF">AHOG_01375</name>
</gene>
<dbReference type="EMBL" id="CP022521">
    <property type="protein sequence ID" value="ASO17941.1"/>
    <property type="molecule type" value="Genomic_DNA"/>
</dbReference>
<dbReference type="KEGG" id="ahg:AHOG_01375"/>
<dbReference type="RefSeq" id="WP_093939741.1">
    <property type="nucleotide sequence ID" value="NZ_CP022521.1"/>
</dbReference>
<protein>
    <submittedName>
        <fullName evidence="1">Uncharacterized protein</fullName>
    </submittedName>
</protein>
<name>A0A221VXF7_9PSEU</name>
<dbReference type="OrthoDB" id="3397040at2"/>
<evidence type="ECO:0000313" key="1">
    <source>
        <dbReference type="EMBL" id="ASO17941.1"/>
    </source>
</evidence>
<dbReference type="SMART" id="SM00943">
    <property type="entry name" value="Prim-Pol"/>
    <property type="match status" value="1"/>
</dbReference>
<dbReference type="Pfam" id="PF09250">
    <property type="entry name" value="Prim-Pol"/>
    <property type="match status" value="1"/>
</dbReference>
<dbReference type="Proteomes" id="UP000204221">
    <property type="component" value="Chromosome"/>
</dbReference>
<keyword evidence="2" id="KW-1185">Reference proteome</keyword>
<accession>A0A221VXF7</accession>
<dbReference type="InterPro" id="IPR015330">
    <property type="entry name" value="DNA_primase/pol_bifunc_N"/>
</dbReference>
<dbReference type="AlphaFoldDB" id="A0A221VXF7"/>
<reference evidence="1 2" key="1">
    <citation type="submission" date="2017-07" db="EMBL/GenBank/DDBJ databases">
        <title>Complete genome sequence of Actinoalloteichus hoggarensis DSM 45943, type strain of Actinoalloteichus hoggarensis.</title>
        <authorList>
            <person name="Ruckert C."/>
            <person name="Nouioui I."/>
            <person name="Willmese J."/>
            <person name="van Wezel G."/>
            <person name="Klenk H.-P."/>
            <person name="Kalinowski J."/>
            <person name="Zotchev S.B."/>
        </authorList>
    </citation>
    <scope>NUCLEOTIDE SEQUENCE [LARGE SCALE GENOMIC DNA]</scope>
    <source>
        <strain evidence="1 2">DSM 45943</strain>
    </source>
</reference>
<evidence type="ECO:0000313" key="2">
    <source>
        <dbReference type="Proteomes" id="UP000204221"/>
    </source>
</evidence>
<proteinExistence type="predicted"/>
<organism evidence="1 2">
    <name type="scientific">Actinoalloteichus hoggarensis</name>
    <dbReference type="NCBI Taxonomy" id="1470176"/>
    <lineage>
        <taxon>Bacteria</taxon>
        <taxon>Bacillati</taxon>
        <taxon>Actinomycetota</taxon>
        <taxon>Actinomycetes</taxon>
        <taxon>Pseudonocardiales</taxon>
        <taxon>Pseudonocardiaceae</taxon>
        <taxon>Actinoalloteichus</taxon>
    </lineage>
</organism>